<keyword evidence="6" id="KW-0675">Receptor</keyword>
<dbReference type="EMBL" id="CAMXCT030000114">
    <property type="protein sequence ID" value="CAL4761400.1"/>
    <property type="molecule type" value="Genomic_DNA"/>
</dbReference>
<dbReference type="Proteomes" id="UP001152797">
    <property type="component" value="Unassembled WGS sequence"/>
</dbReference>
<dbReference type="Pfam" id="PF00211">
    <property type="entry name" value="Guanylate_cyc"/>
    <property type="match status" value="2"/>
</dbReference>
<dbReference type="GO" id="GO:0019934">
    <property type="term" value="P:cGMP-mediated signaling"/>
    <property type="evidence" value="ECO:0007669"/>
    <property type="project" value="TreeGrafter"/>
</dbReference>
<feature type="transmembrane region" description="Helical" evidence="2">
    <location>
        <begin position="767"/>
        <end position="788"/>
    </location>
</feature>
<reference evidence="4" key="1">
    <citation type="submission" date="2022-10" db="EMBL/GenBank/DDBJ databases">
        <authorList>
            <person name="Chen Y."/>
            <person name="Dougan E. K."/>
            <person name="Chan C."/>
            <person name="Rhodes N."/>
            <person name="Thang M."/>
        </authorList>
    </citation>
    <scope>NUCLEOTIDE SEQUENCE</scope>
</reference>
<comment type="caution">
    <text evidence="4">The sequence shown here is derived from an EMBL/GenBank/DDBJ whole genome shotgun (WGS) entry which is preliminary data.</text>
</comment>
<sequence>MWHAAPAAMTLLPSSPKGYVSPKDEESDSEGSSMGICRQLDDERGSDNDARDGPCRLERTRLWRREVVERNIKFGATIILIENIFLSFQTFAAIVLKDPWALWVQYLITYAIEWPILLYVIKYPRIWLYLVILGFDALISLVAADPMIFDPTLTWNESVEITGYQVLYFDMIYILMSVMYYPSLTTLIIFSLSRTLVYSSYLIVVLFHCSSDVAEVHLRQQILDTAVGVLSLLVVNTIAIAQKKHLGKLQRRQAEKELERRKMCSKMFTVFNSILPPFLVKRILRNPSHAIGDRVERVSILFVLLTDFERYSMTMTPVKLFRFLNDTFIEIDVICATHGVTKIETVGEEYVCGVGVSPTDQDEDHLTGHTGCLSRLLLVAWELKNLPRTTFNSGVKMGIHTGPVVAGVVGKRLPRFRLFGDTMNTAARMMQKGLPGEVQFGDETLKYLPSWASTKPRGYVAMKGKGNVMTHLLRGEPPEEISGIEATRQTSEKLSIPTVGAMGDRLHSPPRRDHRFHTDVPVVEHSGPRPSERVDHRAQTQPGHLRRPEVRKPSTGSPNRLAGIMKELLGMNGDQSDTDYDGEDILEVAREVTKSQSSQIIAWWGTSGTLRRTLQRLADCRRWASPRGFPDNEEEDFLVWFHNNITCGRLLKEVRKQALSSFLVTIGTTVYSVFKLGGFESSDDIWVSLLEIKWFLLCRITIWFIILAFWHVVAQGYLQHGDVLRHQAVLSTVKHVLGILIYCSYGILLKIMPSHGFYTWSRLCPRFSLLGISDNILPLALFMEFCYWMTKAQTLFLPGFIGVCITAAILILLGRQLVFDTGGLLNYLNVVSLFNAFRIFSMEWVLRQRHIAMRRVEVMQEKIEGILRTLMPPMVIEEIKRTATFVSHNYRSATIAQSDLVGFTTLASSREPMEVVRIISDLFDKFDDLADQYHIYKVETVGDAYIAGQADNPLTSCNQPLLVVLFGIQMTMATRTWSAQQGENISCRVGVHTGECVGGMVGESMQRYHLFGDLMRRLEILEATAPTGQVQVSRACKQAVETQIQRHPQEVADVMEHVIFQSRAEQVLTSSKGCPDLRNPVKTWPGEIHDYSEVGGPTYLARPAPKKMAPWELGSWLVSG</sequence>
<dbReference type="Gene3D" id="3.30.70.1230">
    <property type="entry name" value="Nucleotide cyclase"/>
    <property type="match status" value="2"/>
</dbReference>
<protein>
    <submittedName>
        <fullName evidence="6">Receptor-type guanylate cyclase gcy-22</fullName>
    </submittedName>
</protein>
<dbReference type="GO" id="GO:0008074">
    <property type="term" value="C:guanylate cyclase complex, soluble"/>
    <property type="evidence" value="ECO:0007669"/>
    <property type="project" value="TreeGrafter"/>
</dbReference>
<evidence type="ECO:0000313" key="7">
    <source>
        <dbReference type="Proteomes" id="UP001152797"/>
    </source>
</evidence>
<dbReference type="PANTHER" id="PTHR45655:SF13">
    <property type="entry name" value="SOLUBLE GUANYLATE CYCLASE GCY-32-RELATED"/>
    <property type="match status" value="1"/>
</dbReference>
<evidence type="ECO:0000313" key="6">
    <source>
        <dbReference type="EMBL" id="CAL4761400.1"/>
    </source>
</evidence>
<name>A0A9P1FFC0_9DINO</name>
<feature type="compositionally biased region" description="Basic and acidic residues" evidence="1">
    <location>
        <begin position="526"/>
        <end position="538"/>
    </location>
</feature>
<feature type="non-terminal residue" evidence="4">
    <location>
        <position position="1120"/>
    </location>
</feature>
<feature type="region of interest" description="Disordered" evidence="1">
    <location>
        <begin position="523"/>
        <end position="559"/>
    </location>
</feature>
<dbReference type="AlphaFoldDB" id="A0A9P1FFC0"/>
<dbReference type="CDD" id="cd07302">
    <property type="entry name" value="CHD"/>
    <property type="match status" value="2"/>
</dbReference>
<dbReference type="SUPFAM" id="SSF55073">
    <property type="entry name" value="Nucleotide cyclase"/>
    <property type="match status" value="2"/>
</dbReference>
<feature type="region of interest" description="Disordered" evidence="1">
    <location>
        <begin position="1"/>
        <end position="52"/>
    </location>
</feature>
<feature type="transmembrane region" description="Helical" evidence="2">
    <location>
        <begin position="127"/>
        <end position="149"/>
    </location>
</feature>
<evidence type="ECO:0000313" key="5">
    <source>
        <dbReference type="EMBL" id="CAL1127463.1"/>
    </source>
</evidence>
<organism evidence="4">
    <name type="scientific">Cladocopium goreaui</name>
    <dbReference type="NCBI Taxonomy" id="2562237"/>
    <lineage>
        <taxon>Eukaryota</taxon>
        <taxon>Sar</taxon>
        <taxon>Alveolata</taxon>
        <taxon>Dinophyceae</taxon>
        <taxon>Suessiales</taxon>
        <taxon>Symbiodiniaceae</taxon>
        <taxon>Cladocopium</taxon>
    </lineage>
</organism>
<reference evidence="5" key="2">
    <citation type="submission" date="2024-04" db="EMBL/GenBank/DDBJ databases">
        <authorList>
            <person name="Chen Y."/>
            <person name="Shah S."/>
            <person name="Dougan E. K."/>
            <person name="Thang M."/>
            <person name="Chan C."/>
        </authorList>
    </citation>
    <scope>NUCLEOTIDE SEQUENCE [LARGE SCALE GENOMIC DNA]</scope>
</reference>
<dbReference type="GO" id="GO:0070482">
    <property type="term" value="P:response to oxygen levels"/>
    <property type="evidence" value="ECO:0007669"/>
    <property type="project" value="TreeGrafter"/>
</dbReference>
<gene>
    <name evidence="4" type="ORF">C1SCF055_LOCUS2520</name>
</gene>
<dbReference type="EMBL" id="CAMXCT010000114">
    <property type="protein sequence ID" value="CAI3974088.1"/>
    <property type="molecule type" value="Genomic_DNA"/>
</dbReference>
<feature type="transmembrane region" description="Helical" evidence="2">
    <location>
        <begin position="74"/>
        <end position="94"/>
    </location>
</feature>
<evidence type="ECO:0000313" key="4">
    <source>
        <dbReference type="EMBL" id="CAI3974088.1"/>
    </source>
</evidence>
<dbReference type="SMART" id="SM00044">
    <property type="entry name" value="CYCc"/>
    <property type="match status" value="2"/>
</dbReference>
<feature type="transmembrane region" description="Helical" evidence="2">
    <location>
        <begin position="795"/>
        <end position="818"/>
    </location>
</feature>
<feature type="compositionally biased region" description="Basic and acidic residues" evidence="1">
    <location>
        <begin position="39"/>
        <end position="52"/>
    </location>
</feature>
<feature type="transmembrane region" description="Helical" evidence="2">
    <location>
        <begin position="100"/>
        <end position="120"/>
    </location>
</feature>
<feature type="domain" description="Guanylate cyclase" evidence="3">
    <location>
        <begin position="894"/>
        <end position="1022"/>
    </location>
</feature>
<feature type="transmembrane region" description="Helical" evidence="2">
    <location>
        <begin position="658"/>
        <end position="674"/>
    </location>
</feature>
<keyword evidence="7" id="KW-1185">Reference proteome</keyword>
<evidence type="ECO:0000259" key="3">
    <source>
        <dbReference type="PROSITE" id="PS50125"/>
    </source>
</evidence>
<dbReference type="PROSITE" id="PS50125">
    <property type="entry name" value="GUANYLATE_CYCLASE_2"/>
    <property type="match status" value="2"/>
</dbReference>
<dbReference type="EMBL" id="CAMXCT020000114">
    <property type="protein sequence ID" value="CAL1127463.1"/>
    <property type="molecule type" value="Genomic_DNA"/>
</dbReference>
<evidence type="ECO:0000256" key="1">
    <source>
        <dbReference type="SAM" id="MobiDB-lite"/>
    </source>
</evidence>
<feature type="domain" description="Guanylate cyclase" evidence="3">
    <location>
        <begin position="299"/>
        <end position="430"/>
    </location>
</feature>
<accession>A0A9P1FFC0</accession>
<dbReference type="GO" id="GO:0004383">
    <property type="term" value="F:guanylate cyclase activity"/>
    <property type="evidence" value="ECO:0007669"/>
    <property type="project" value="TreeGrafter"/>
</dbReference>
<evidence type="ECO:0000256" key="2">
    <source>
        <dbReference type="SAM" id="Phobius"/>
    </source>
</evidence>
<dbReference type="OrthoDB" id="354346at2759"/>
<keyword evidence="2" id="KW-0472">Membrane</keyword>
<dbReference type="InterPro" id="IPR001054">
    <property type="entry name" value="A/G_cyclase"/>
</dbReference>
<dbReference type="PANTHER" id="PTHR45655">
    <property type="entry name" value="GUANYLATE CYCLASE SOLUBLE SUBUNIT BETA-2"/>
    <property type="match status" value="1"/>
</dbReference>
<feature type="transmembrane region" description="Helical" evidence="2">
    <location>
        <begin position="694"/>
        <end position="714"/>
    </location>
</feature>
<keyword evidence="2" id="KW-1133">Transmembrane helix</keyword>
<dbReference type="InterPro" id="IPR029787">
    <property type="entry name" value="Nucleotide_cyclase"/>
</dbReference>
<proteinExistence type="predicted"/>
<feature type="transmembrane region" description="Helical" evidence="2">
    <location>
        <begin position="735"/>
        <end position="755"/>
    </location>
</feature>
<keyword evidence="2" id="KW-0812">Transmembrane</keyword>